<dbReference type="PROSITE" id="PS50600">
    <property type="entry name" value="ULP_PROTEASE"/>
    <property type="match status" value="1"/>
</dbReference>
<dbReference type="GO" id="GO:0008234">
    <property type="term" value="F:cysteine-type peptidase activity"/>
    <property type="evidence" value="ECO:0007669"/>
    <property type="project" value="InterPro"/>
</dbReference>
<evidence type="ECO:0000256" key="2">
    <source>
        <dbReference type="ARBA" id="ARBA00022670"/>
    </source>
</evidence>
<evidence type="ECO:0000256" key="3">
    <source>
        <dbReference type="ARBA" id="ARBA00022801"/>
    </source>
</evidence>
<evidence type="ECO:0000256" key="1">
    <source>
        <dbReference type="ARBA" id="ARBA00005234"/>
    </source>
</evidence>
<gene>
    <name evidence="5" type="ORF">ALC57_15641</name>
</gene>
<dbReference type="STRING" id="471704.A0A151IWL0"/>
<keyword evidence="2 5" id="KW-0645">Protease</keyword>
<keyword evidence="6" id="KW-1185">Reference proteome</keyword>
<accession>A0A151IWL0</accession>
<evidence type="ECO:0000313" key="6">
    <source>
        <dbReference type="Proteomes" id="UP000078492"/>
    </source>
</evidence>
<dbReference type="AlphaFoldDB" id="A0A151IWL0"/>
<comment type="similarity">
    <text evidence="1">Belongs to the peptidase C48 family.</text>
</comment>
<sequence length="153" mass="17840">MLIHVRNQYTVSETPQDEPLIFDAHFLSSLLQTNDGRVGLLKWAHQMKAWTYGIWLNPLCRNEHWTLYVVVFPHKVILCIDFLHGLTSSDVLPKLCGFIEKLFMRMDTPVFNWSEWFFHRPVDIPSQKTMAGGGFKCGIHVCVWAYIICHGKY</sequence>
<evidence type="ECO:0000259" key="4">
    <source>
        <dbReference type="PROSITE" id="PS50600"/>
    </source>
</evidence>
<dbReference type="InterPro" id="IPR003653">
    <property type="entry name" value="Peptidase_C48_C"/>
</dbReference>
<name>A0A151IWL0_9HYME</name>
<organism evidence="5 6">
    <name type="scientific">Trachymyrmex cornetzi</name>
    <dbReference type="NCBI Taxonomy" id="471704"/>
    <lineage>
        <taxon>Eukaryota</taxon>
        <taxon>Metazoa</taxon>
        <taxon>Ecdysozoa</taxon>
        <taxon>Arthropoda</taxon>
        <taxon>Hexapoda</taxon>
        <taxon>Insecta</taxon>
        <taxon>Pterygota</taxon>
        <taxon>Neoptera</taxon>
        <taxon>Endopterygota</taxon>
        <taxon>Hymenoptera</taxon>
        <taxon>Apocrita</taxon>
        <taxon>Aculeata</taxon>
        <taxon>Formicoidea</taxon>
        <taxon>Formicidae</taxon>
        <taxon>Myrmicinae</taxon>
        <taxon>Trachymyrmex</taxon>
    </lineage>
</organism>
<dbReference type="EMBL" id="KQ980852">
    <property type="protein sequence ID" value="KYN12190.1"/>
    <property type="molecule type" value="Genomic_DNA"/>
</dbReference>
<proteinExistence type="inferred from homology"/>
<dbReference type="SUPFAM" id="SSF54001">
    <property type="entry name" value="Cysteine proteinases"/>
    <property type="match status" value="1"/>
</dbReference>
<dbReference type="Pfam" id="PF02902">
    <property type="entry name" value="Peptidase_C48"/>
    <property type="match status" value="1"/>
</dbReference>
<feature type="domain" description="Ubiquitin-like protease family profile" evidence="4">
    <location>
        <begin position="1"/>
        <end position="148"/>
    </location>
</feature>
<dbReference type="Gene3D" id="3.40.395.10">
    <property type="entry name" value="Adenoviral Proteinase, Chain A"/>
    <property type="match status" value="1"/>
</dbReference>
<dbReference type="GO" id="GO:0006508">
    <property type="term" value="P:proteolysis"/>
    <property type="evidence" value="ECO:0007669"/>
    <property type="project" value="UniProtKB-KW"/>
</dbReference>
<protein>
    <submittedName>
        <fullName evidence="5">Sentrin-specific protease</fullName>
    </submittedName>
</protein>
<dbReference type="InterPro" id="IPR038765">
    <property type="entry name" value="Papain-like_cys_pep_sf"/>
</dbReference>
<evidence type="ECO:0000313" key="5">
    <source>
        <dbReference type="EMBL" id="KYN12190.1"/>
    </source>
</evidence>
<dbReference type="Proteomes" id="UP000078492">
    <property type="component" value="Unassembled WGS sequence"/>
</dbReference>
<reference evidence="5 6" key="1">
    <citation type="submission" date="2015-09" db="EMBL/GenBank/DDBJ databases">
        <title>Trachymyrmex cornetzi WGS genome.</title>
        <authorList>
            <person name="Nygaard S."/>
            <person name="Hu H."/>
            <person name="Boomsma J."/>
            <person name="Zhang G."/>
        </authorList>
    </citation>
    <scope>NUCLEOTIDE SEQUENCE [LARGE SCALE GENOMIC DNA]</scope>
    <source>
        <strain evidence="5">Tcor2-1</strain>
        <tissue evidence="5">Whole body</tissue>
    </source>
</reference>
<keyword evidence="3" id="KW-0378">Hydrolase</keyword>